<dbReference type="EMBL" id="UFRQ01000003">
    <property type="protein sequence ID" value="SUT92345.1"/>
    <property type="molecule type" value="Genomic_DNA"/>
</dbReference>
<evidence type="ECO:0008006" key="5">
    <source>
        <dbReference type="Google" id="ProtNLM"/>
    </source>
</evidence>
<evidence type="ECO:0000256" key="1">
    <source>
        <dbReference type="SAM" id="MobiDB-lite"/>
    </source>
</evidence>
<reference evidence="3 4" key="1">
    <citation type="submission" date="2018-06" db="EMBL/GenBank/DDBJ databases">
        <authorList>
            <consortium name="Pathogen Informatics"/>
            <person name="Doyle S."/>
        </authorList>
    </citation>
    <scope>NUCLEOTIDE SEQUENCE [LARGE SCALE GENOMIC DNA]</scope>
    <source>
        <strain evidence="3 4">NCTC10801</strain>
    </source>
</reference>
<keyword evidence="2" id="KW-0732">Signal</keyword>
<feature type="region of interest" description="Disordered" evidence="1">
    <location>
        <begin position="45"/>
        <end position="69"/>
    </location>
</feature>
<accession>A0A380TUK8</accession>
<dbReference type="Proteomes" id="UP000254649">
    <property type="component" value="Unassembled WGS sequence"/>
</dbReference>
<dbReference type="AlphaFoldDB" id="A0A380TUK8"/>
<evidence type="ECO:0000256" key="2">
    <source>
        <dbReference type="SAM" id="SignalP"/>
    </source>
</evidence>
<feature type="chain" id="PRO_5016954415" description="Pentapeptide MXKDX repeat protein" evidence="2">
    <location>
        <begin position="25"/>
        <end position="69"/>
    </location>
</feature>
<sequence>MKTLFKVLLATSVFSVAAINSANAKMMNDCHNKAGTDCPQIEKMKESNMMKSEQMKKDDMMKSDKTKKM</sequence>
<protein>
    <recommendedName>
        <fullName evidence="5">Pentapeptide MXKDX repeat protein</fullName>
    </recommendedName>
</protein>
<evidence type="ECO:0000313" key="3">
    <source>
        <dbReference type="EMBL" id="SUT92345.1"/>
    </source>
</evidence>
<keyword evidence="4" id="KW-1185">Reference proteome</keyword>
<name>A0A380TUK8_9PAST</name>
<evidence type="ECO:0000313" key="4">
    <source>
        <dbReference type="Proteomes" id="UP000254649"/>
    </source>
</evidence>
<feature type="signal peptide" evidence="2">
    <location>
        <begin position="1"/>
        <end position="24"/>
    </location>
</feature>
<dbReference type="OrthoDB" id="9986462at2"/>
<proteinExistence type="predicted"/>
<organism evidence="3 4">
    <name type="scientific">[Actinobacillus] rossii</name>
    <dbReference type="NCBI Taxonomy" id="123820"/>
    <lineage>
        <taxon>Bacteria</taxon>
        <taxon>Pseudomonadati</taxon>
        <taxon>Pseudomonadota</taxon>
        <taxon>Gammaproteobacteria</taxon>
        <taxon>Pasteurellales</taxon>
        <taxon>Pasteurellaceae</taxon>
    </lineage>
</organism>
<gene>
    <name evidence="3" type="ORF">NCTC10801_01664</name>
</gene>